<dbReference type="SUPFAM" id="SSF48726">
    <property type="entry name" value="Immunoglobulin"/>
    <property type="match status" value="9"/>
</dbReference>
<keyword evidence="9" id="KW-1185">Reference proteome</keyword>
<evidence type="ECO:0000259" key="7">
    <source>
        <dbReference type="PROSITE" id="PS50835"/>
    </source>
</evidence>
<dbReference type="InterPro" id="IPR003598">
    <property type="entry name" value="Ig_sub2"/>
</dbReference>
<dbReference type="PANTHER" id="PTHR11738">
    <property type="entry name" value="MHC CLASS I NK CELL RECEPTOR"/>
    <property type="match status" value="1"/>
</dbReference>
<dbReference type="EMBL" id="AAPE02058529">
    <property type="status" value="NOT_ANNOTATED_CDS"/>
    <property type="molecule type" value="Genomic_DNA"/>
</dbReference>
<dbReference type="Pfam" id="PF13895">
    <property type="entry name" value="Ig_2"/>
    <property type="match status" value="6"/>
</dbReference>
<reference evidence="8" key="2">
    <citation type="submission" date="2025-08" db="UniProtKB">
        <authorList>
            <consortium name="Ensembl"/>
        </authorList>
    </citation>
    <scope>IDENTIFICATION</scope>
</reference>
<keyword evidence="6" id="KW-0812">Transmembrane</keyword>
<dbReference type="FunFam" id="2.60.40.10:FF:000049">
    <property type="entry name" value="Leukocyte immunoglobulin-like receptor subfamily B member 1"/>
    <property type="match status" value="5"/>
</dbReference>
<evidence type="ECO:0000313" key="9">
    <source>
        <dbReference type="Proteomes" id="UP000001074"/>
    </source>
</evidence>
<dbReference type="Gene3D" id="2.60.40.10">
    <property type="entry name" value="Immunoglobulins"/>
    <property type="match status" value="9"/>
</dbReference>
<reference evidence="8 9" key="1">
    <citation type="journal article" date="2011" name="Nature">
        <title>A high-resolution map of human evolutionary constraint using 29 mammals.</title>
        <authorList>
            <person name="Lindblad-Toh K."/>
            <person name="Garber M."/>
            <person name="Zuk O."/>
            <person name="Lin M.F."/>
            <person name="Parker B.J."/>
            <person name="Washietl S."/>
            <person name="Kheradpour P."/>
            <person name="Ernst J."/>
            <person name="Jordan G."/>
            <person name="Mauceli E."/>
            <person name="Ward L.D."/>
            <person name="Lowe C.B."/>
            <person name="Holloway A.K."/>
            <person name="Clamp M."/>
            <person name="Gnerre S."/>
            <person name="Alfoldi J."/>
            <person name="Beal K."/>
            <person name="Chang J."/>
            <person name="Clawson H."/>
            <person name="Cuff J."/>
            <person name="Di Palma F."/>
            <person name="Fitzgerald S."/>
            <person name="Flicek P."/>
            <person name="Guttman M."/>
            <person name="Hubisz M.J."/>
            <person name="Jaffe D.B."/>
            <person name="Jungreis I."/>
            <person name="Kent W.J."/>
            <person name="Kostka D."/>
            <person name="Lara M."/>
            <person name="Martins A.L."/>
            <person name="Massingham T."/>
            <person name="Moltke I."/>
            <person name="Raney B.J."/>
            <person name="Rasmussen M.D."/>
            <person name="Robinson J."/>
            <person name="Stark A."/>
            <person name="Vilella A.J."/>
            <person name="Wen J."/>
            <person name="Xie X."/>
            <person name="Zody M.C."/>
            <person name="Baldwin J."/>
            <person name="Bloom T."/>
            <person name="Chin C.W."/>
            <person name="Heiman D."/>
            <person name="Nicol R."/>
            <person name="Nusbaum C."/>
            <person name="Young S."/>
            <person name="Wilkinson J."/>
            <person name="Worley K.C."/>
            <person name="Kovar C.L."/>
            <person name="Muzny D.M."/>
            <person name="Gibbs R.A."/>
            <person name="Cree A."/>
            <person name="Dihn H.H."/>
            <person name="Fowler G."/>
            <person name="Jhangiani S."/>
            <person name="Joshi V."/>
            <person name="Lee S."/>
            <person name="Lewis L.R."/>
            <person name="Nazareth L.V."/>
            <person name="Okwuonu G."/>
            <person name="Santibanez J."/>
            <person name="Warren W.C."/>
            <person name="Mardis E.R."/>
            <person name="Weinstock G.M."/>
            <person name="Wilson R.K."/>
            <person name="Delehaunty K."/>
            <person name="Dooling D."/>
            <person name="Fronik C."/>
            <person name="Fulton L."/>
            <person name="Fulton B."/>
            <person name="Graves T."/>
            <person name="Minx P."/>
            <person name="Sodergren E."/>
            <person name="Birney E."/>
            <person name="Margulies E.H."/>
            <person name="Herrero J."/>
            <person name="Green E.D."/>
            <person name="Haussler D."/>
            <person name="Siepel A."/>
            <person name="Goldman N."/>
            <person name="Pollard K.S."/>
            <person name="Pedersen J.S."/>
            <person name="Lander E.S."/>
            <person name="Kellis M."/>
        </authorList>
    </citation>
    <scope>NUCLEOTIDE SEQUENCE [LARGE SCALE GENOMIC DNA]</scope>
</reference>
<feature type="domain" description="Ig-like" evidence="7">
    <location>
        <begin position="486"/>
        <end position="558"/>
    </location>
</feature>
<evidence type="ECO:0000256" key="2">
    <source>
        <dbReference type="ARBA" id="ARBA00022737"/>
    </source>
</evidence>
<feature type="domain" description="Ig-like" evidence="7">
    <location>
        <begin position="104"/>
        <end position="176"/>
    </location>
</feature>
<evidence type="ECO:0000256" key="3">
    <source>
        <dbReference type="ARBA" id="ARBA00023157"/>
    </source>
</evidence>
<keyword evidence="2" id="KW-0677">Repeat</keyword>
<accession>G1Q3I6</accession>
<dbReference type="Ensembl" id="ENSMLUT00000030476.1">
    <property type="protein sequence ID" value="ENSMLUP00000018269.1"/>
    <property type="gene ID" value="ENSMLUG00000027045.1"/>
</dbReference>
<dbReference type="Proteomes" id="UP000001074">
    <property type="component" value="Unassembled WGS sequence"/>
</dbReference>
<dbReference type="STRING" id="59463.ENSMLUP00000018269"/>
<dbReference type="SMART" id="SM00408">
    <property type="entry name" value="IGc2"/>
    <property type="match status" value="9"/>
</dbReference>
<sequence length="1123" mass="123121">GSFPRPSICAWPSSVPPANSDVTLQCSTPAGEVDFRDIKFVLRKNNASFKFSPDSPGGLAEFHLRDVKLSDAGEYTCEYYRTGRPTRRSPPSDVLLLLVTGFLPKPSLHARPGRKVTAGGNVTLQCQKPSHVTEPHMFALLKKGTSTPIQLQSAVGMETDFFLPSVTGSDTGAYSCVYHQPRAPFWASEPSDHLSIWVTEFSFVLRMWHSTASCLMVMMQCAMAHFVLGSLVEPEEVSTWVQYGADGMFLIRNCSSLKTGGKECDFNVVVTSNLWGHMRGRKKWAGTKKPPPTSSCPSSWGCKTQTVLESSGRLSMVAEFLSLLLFAFLLVFTKCKGKQRPLVWSWGASQGVSLNTYLTKFLVQLICSLQCYGCIGISIWIFQGSFPRPSICAWPSSVPPANSDVTLRCSTPAEEVDFRDIKFVLRKNNASFKFSPDSPGGLAEFHLSDVKLSDAGEYTCDYRTGSPTRRSPPSDVLLLLVTGFLPKPSLHARPGRKVTAGENVTLQCQKPSHVTEPHMFALLKKGTSTPIRLQSAVGMETDFFLPSVTGSDTGAYSCVYHQPRAPFWASEPSDHLSIWVTGSLPRPSIHSWPSWVVPANSHVTLQCSIPIREVIFRDIKFALRKNNVPLESLPSSDSPEGLAEFHLSDVKLGDAGEYTCEYYRTGSPTRRSPPSDVLLLLVTGFFPKPSLHARPGWKVTAGGNVTLQCEKPSHVTESHMFALLKKGTSTPIQLQSAVGMETDFSLPSVTGSDTGAYSCVYYQPRAPFWASEPSDHLMISVTESLPRPSIHAWPSWVVPANSNVTLRCSTPTGEFDFRDIKFALRKNNVPLESSPSPDSPEGLAEFHLSDVKLGDAGEYTCEYRTGSPTRRSPPSDVLLLLVTGNFPKPSLKAHQSGEMTAGENVTLQCQLPRHVTEPHMFALLKKGTSTPIKLQGPVGMDTDFYLLSVTGSDTGAYSCVYYQPKAAFLASEPSDHLSIWVTESFPRPSIHAWPSSMVPANSNVTVRCSTTSREVNFRRKHDSAVPEAQSAVGMETDFSLPSVTGSDTGAYSCVYYQPRAPFWASEPSDHLMILVTDSPGATSTDYTTGNLIRLCLSAVIMVLMVAFLLEACWSQKWSRCGSR</sequence>
<feature type="transmembrane region" description="Helical" evidence="6">
    <location>
        <begin position="314"/>
        <end position="332"/>
    </location>
</feature>
<keyword evidence="1" id="KW-0732">Signal</keyword>
<evidence type="ECO:0000313" key="8">
    <source>
        <dbReference type="Ensembl" id="ENSMLUP00000018269.1"/>
    </source>
</evidence>
<evidence type="ECO:0000256" key="5">
    <source>
        <dbReference type="ARBA" id="ARBA00023319"/>
    </source>
</evidence>
<evidence type="ECO:0000256" key="1">
    <source>
        <dbReference type="ARBA" id="ARBA00022729"/>
    </source>
</evidence>
<dbReference type="eggNOG" id="ENOG502RYEX">
    <property type="taxonomic scope" value="Eukaryota"/>
</dbReference>
<dbReference type="InterPro" id="IPR036179">
    <property type="entry name" value="Ig-like_dom_sf"/>
</dbReference>
<dbReference type="SMART" id="SM00409">
    <property type="entry name" value="IG"/>
    <property type="match status" value="9"/>
</dbReference>
<protein>
    <recommendedName>
        <fullName evidence="7">Ig-like domain-containing protein</fullName>
    </recommendedName>
</protein>
<reference evidence="8" key="3">
    <citation type="submission" date="2025-09" db="UniProtKB">
        <authorList>
            <consortium name="Ensembl"/>
        </authorList>
    </citation>
    <scope>IDENTIFICATION</scope>
</reference>
<dbReference type="InterPro" id="IPR003599">
    <property type="entry name" value="Ig_sub"/>
</dbReference>
<feature type="domain" description="Ig-like" evidence="7">
    <location>
        <begin position="786"/>
        <end position="861"/>
    </location>
</feature>
<feature type="domain" description="Ig-like" evidence="7">
    <location>
        <begin position="687"/>
        <end position="759"/>
    </location>
</feature>
<feature type="transmembrane region" description="Helical" evidence="6">
    <location>
        <begin position="361"/>
        <end position="382"/>
    </location>
</feature>
<feature type="domain" description="Ig-like" evidence="7">
    <location>
        <begin position="887"/>
        <end position="959"/>
    </location>
</feature>
<dbReference type="FunFam" id="2.60.40.10:FF:000033">
    <property type="entry name" value="Killer cell immunoglobulin-like receptor"/>
    <property type="match status" value="4"/>
</dbReference>
<dbReference type="InParanoid" id="G1Q3I6"/>
<dbReference type="InterPro" id="IPR007110">
    <property type="entry name" value="Ig-like_dom"/>
</dbReference>
<evidence type="ECO:0000256" key="4">
    <source>
        <dbReference type="ARBA" id="ARBA00023180"/>
    </source>
</evidence>
<dbReference type="InterPro" id="IPR050412">
    <property type="entry name" value="Ig-like_Receptors_ImmuneReg"/>
</dbReference>
<dbReference type="GO" id="GO:0005886">
    <property type="term" value="C:plasma membrane"/>
    <property type="evidence" value="ECO:0007669"/>
    <property type="project" value="TreeGrafter"/>
</dbReference>
<keyword evidence="3" id="KW-1015">Disulfide bond</keyword>
<keyword evidence="6" id="KW-0472">Membrane</keyword>
<dbReference type="PANTHER" id="PTHR11738:SF157">
    <property type="entry name" value="T-CELL-INTERACTING, ACTIVATING RECEPTOR ON MYELOID CELLS PROTEIN 1"/>
    <property type="match status" value="1"/>
</dbReference>
<dbReference type="GeneTree" id="ENSGT01150000286974"/>
<organism evidence="8 9">
    <name type="scientific">Myotis lucifugus</name>
    <name type="common">Little brown bat</name>
    <dbReference type="NCBI Taxonomy" id="59463"/>
    <lineage>
        <taxon>Eukaryota</taxon>
        <taxon>Metazoa</taxon>
        <taxon>Chordata</taxon>
        <taxon>Craniata</taxon>
        <taxon>Vertebrata</taxon>
        <taxon>Euteleostomi</taxon>
        <taxon>Mammalia</taxon>
        <taxon>Eutheria</taxon>
        <taxon>Laurasiatheria</taxon>
        <taxon>Chiroptera</taxon>
        <taxon>Yangochiroptera</taxon>
        <taxon>Vespertilionidae</taxon>
        <taxon>Myotis</taxon>
    </lineage>
</organism>
<evidence type="ECO:0000256" key="6">
    <source>
        <dbReference type="SAM" id="Phobius"/>
    </source>
</evidence>
<name>G1Q3I6_MYOLU</name>
<keyword evidence="6" id="KW-1133">Transmembrane helix</keyword>
<dbReference type="EMBL" id="AAPE02058531">
    <property type="status" value="NOT_ANNOTATED_CDS"/>
    <property type="molecule type" value="Genomic_DNA"/>
</dbReference>
<proteinExistence type="predicted"/>
<feature type="transmembrane region" description="Helical" evidence="6">
    <location>
        <begin position="1091"/>
        <end position="1113"/>
    </location>
</feature>
<dbReference type="HOGENOM" id="CLU_006143_0_0_1"/>
<keyword evidence="4" id="KW-0325">Glycoprotein</keyword>
<feature type="domain" description="Ig-like" evidence="7">
    <location>
        <begin position="986"/>
        <end position="1053"/>
    </location>
</feature>
<dbReference type="AlphaFoldDB" id="G1Q3I6"/>
<dbReference type="EMBL" id="AAPE02058527">
    <property type="status" value="NOT_ANNOTATED_CDS"/>
    <property type="molecule type" value="Genomic_DNA"/>
</dbReference>
<dbReference type="PROSITE" id="PS50835">
    <property type="entry name" value="IG_LIKE"/>
    <property type="match status" value="6"/>
</dbReference>
<dbReference type="InterPro" id="IPR013783">
    <property type="entry name" value="Ig-like_fold"/>
</dbReference>
<dbReference type="EMBL" id="AAPE02058528">
    <property type="status" value="NOT_ANNOTATED_CDS"/>
    <property type="molecule type" value="Genomic_DNA"/>
</dbReference>
<dbReference type="GO" id="GO:0002764">
    <property type="term" value="P:immune response-regulating signaling pathway"/>
    <property type="evidence" value="ECO:0007669"/>
    <property type="project" value="TreeGrafter"/>
</dbReference>
<keyword evidence="5" id="KW-0393">Immunoglobulin domain</keyword>
<dbReference type="EMBL" id="AAPE02058530">
    <property type="status" value="NOT_ANNOTATED_CDS"/>
    <property type="molecule type" value="Genomic_DNA"/>
</dbReference>